<reference evidence="1" key="2">
    <citation type="submission" date="2023-06" db="EMBL/GenBank/DDBJ databases">
        <authorList>
            <consortium name="Lawrence Berkeley National Laboratory"/>
            <person name="Haridas S."/>
            <person name="Hensen N."/>
            <person name="Bonometti L."/>
            <person name="Westerberg I."/>
            <person name="Brannstrom I.O."/>
            <person name="Guillou S."/>
            <person name="Cros-Aarteil S."/>
            <person name="Calhoun S."/>
            <person name="Kuo A."/>
            <person name="Mondo S."/>
            <person name="Pangilinan J."/>
            <person name="Riley R."/>
            <person name="Labutti K."/>
            <person name="Andreopoulos B."/>
            <person name="Lipzen A."/>
            <person name="Chen C."/>
            <person name="Yanf M."/>
            <person name="Daum C."/>
            <person name="Ng V."/>
            <person name="Clum A."/>
            <person name="Steindorff A."/>
            <person name="Ohm R."/>
            <person name="Martin F."/>
            <person name="Silar P."/>
            <person name="Natvig D."/>
            <person name="Lalanne C."/>
            <person name="Gautier V."/>
            <person name="Ament-Velasquez S.L."/>
            <person name="Kruys A."/>
            <person name="Hutchinson M.I."/>
            <person name="Powell A.J."/>
            <person name="Barry K."/>
            <person name="Miller A.N."/>
            <person name="Grigoriev I.V."/>
            <person name="Debuchy R."/>
            <person name="Gladieux P."/>
            <person name="Thoren M.H."/>
            <person name="Johannesson H."/>
        </authorList>
    </citation>
    <scope>NUCLEOTIDE SEQUENCE</scope>
    <source>
        <strain evidence="1">CBS 168.71</strain>
    </source>
</reference>
<dbReference type="GeneID" id="87841888"/>
<organism evidence="1 2">
    <name type="scientific">Chaetomium fimeti</name>
    <dbReference type="NCBI Taxonomy" id="1854472"/>
    <lineage>
        <taxon>Eukaryota</taxon>
        <taxon>Fungi</taxon>
        <taxon>Dikarya</taxon>
        <taxon>Ascomycota</taxon>
        <taxon>Pezizomycotina</taxon>
        <taxon>Sordariomycetes</taxon>
        <taxon>Sordariomycetidae</taxon>
        <taxon>Sordariales</taxon>
        <taxon>Chaetomiaceae</taxon>
        <taxon>Chaetomium</taxon>
    </lineage>
</organism>
<proteinExistence type="predicted"/>
<dbReference type="RefSeq" id="XP_062654033.1">
    <property type="nucleotide sequence ID" value="XM_062804940.1"/>
</dbReference>
<dbReference type="Pfam" id="PF12311">
    <property type="entry name" value="DUF3632"/>
    <property type="match status" value="1"/>
</dbReference>
<accession>A0AAE0H641</accession>
<dbReference type="Proteomes" id="UP001278766">
    <property type="component" value="Unassembled WGS sequence"/>
</dbReference>
<protein>
    <submittedName>
        <fullName evidence="1">Uncharacterized protein</fullName>
    </submittedName>
</protein>
<dbReference type="InterPro" id="IPR022085">
    <property type="entry name" value="OpdG"/>
</dbReference>
<comment type="caution">
    <text evidence="1">The sequence shown here is derived from an EMBL/GenBank/DDBJ whole genome shotgun (WGS) entry which is preliminary data.</text>
</comment>
<name>A0AAE0H641_9PEZI</name>
<evidence type="ECO:0000313" key="2">
    <source>
        <dbReference type="Proteomes" id="UP001278766"/>
    </source>
</evidence>
<evidence type="ECO:0000313" key="1">
    <source>
        <dbReference type="EMBL" id="KAK3290519.1"/>
    </source>
</evidence>
<gene>
    <name evidence="1" type="ORF">B0H64DRAFT_412709</name>
</gene>
<sequence>MATSAQSERPYIPEPLRGWLPVVDDLIRGGPEGDFESIVATILKEYLLSDDDDAPATFARRFDDLYSEVYEPRFNGFNGTKKGWTGYLEVFYETVFAVAVGMEYDDPKQVKVIQLFSELRKLPTHVVKIFVQPEFEWIDSEIWTRDPLVSWKLFEADPGYVRAEDADNLKSQEDIDDFEASVAAFVSFHTFSARCTAAGLDSADRGRFHSQGSFISSTIMQPLGEFLDYQIMAVAQWILLSGDVIHAECVKKQLPPVIHRKYVWEGWENGNGPVVWKQWADKLAEIAAALEGGGDPGFKLFEKNREVLTDMVEKARDKMIALEPGLFTEPSPGPVTNPTPS</sequence>
<dbReference type="EMBL" id="JAUEPN010000013">
    <property type="protein sequence ID" value="KAK3290519.1"/>
    <property type="molecule type" value="Genomic_DNA"/>
</dbReference>
<dbReference type="AlphaFoldDB" id="A0AAE0H641"/>
<keyword evidence="2" id="KW-1185">Reference proteome</keyword>
<reference evidence="1" key="1">
    <citation type="journal article" date="2023" name="Mol. Phylogenet. Evol.">
        <title>Genome-scale phylogeny and comparative genomics of the fungal order Sordariales.</title>
        <authorList>
            <person name="Hensen N."/>
            <person name="Bonometti L."/>
            <person name="Westerberg I."/>
            <person name="Brannstrom I.O."/>
            <person name="Guillou S."/>
            <person name="Cros-Aarteil S."/>
            <person name="Calhoun S."/>
            <person name="Haridas S."/>
            <person name="Kuo A."/>
            <person name="Mondo S."/>
            <person name="Pangilinan J."/>
            <person name="Riley R."/>
            <person name="LaButti K."/>
            <person name="Andreopoulos B."/>
            <person name="Lipzen A."/>
            <person name="Chen C."/>
            <person name="Yan M."/>
            <person name="Daum C."/>
            <person name="Ng V."/>
            <person name="Clum A."/>
            <person name="Steindorff A."/>
            <person name="Ohm R.A."/>
            <person name="Martin F."/>
            <person name="Silar P."/>
            <person name="Natvig D.O."/>
            <person name="Lalanne C."/>
            <person name="Gautier V."/>
            <person name="Ament-Velasquez S.L."/>
            <person name="Kruys A."/>
            <person name="Hutchinson M.I."/>
            <person name="Powell A.J."/>
            <person name="Barry K."/>
            <person name="Miller A.N."/>
            <person name="Grigoriev I.V."/>
            <person name="Debuchy R."/>
            <person name="Gladieux P."/>
            <person name="Hiltunen Thoren M."/>
            <person name="Johannesson H."/>
        </authorList>
    </citation>
    <scope>NUCLEOTIDE SEQUENCE</scope>
    <source>
        <strain evidence="1">CBS 168.71</strain>
    </source>
</reference>